<dbReference type="Proteomes" id="UP001633002">
    <property type="component" value="Unassembled WGS sequence"/>
</dbReference>
<organism evidence="1 2">
    <name type="scientific">Riccia sorocarpa</name>
    <dbReference type="NCBI Taxonomy" id="122646"/>
    <lineage>
        <taxon>Eukaryota</taxon>
        <taxon>Viridiplantae</taxon>
        <taxon>Streptophyta</taxon>
        <taxon>Embryophyta</taxon>
        <taxon>Marchantiophyta</taxon>
        <taxon>Marchantiopsida</taxon>
        <taxon>Marchantiidae</taxon>
        <taxon>Marchantiales</taxon>
        <taxon>Ricciaceae</taxon>
        <taxon>Riccia</taxon>
    </lineage>
</organism>
<evidence type="ECO:0000313" key="2">
    <source>
        <dbReference type="Proteomes" id="UP001633002"/>
    </source>
</evidence>
<dbReference type="EMBL" id="JBJQOH010000001">
    <property type="protein sequence ID" value="KAL3701563.1"/>
    <property type="molecule type" value="Genomic_DNA"/>
</dbReference>
<accession>A0ABD3ICX8</accession>
<dbReference type="InterPro" id="IPR035892">
    <property type="entry name" value="C2_domain_sf"/>
</dbReference>
<keyword evidence="2" id="KW-1185">Reference proteome</keyword>
<sequence length="268" mass="30217">MRKGHTCNLFPEGQPVDVIMGEVPNPISIRSHGRGEISEKRRCKIASVGLVDGVRKVHQDLSVTKNGTKRSGAYSRTPTLAVEVSYSTLNREELNHHLRNTIFSNVKISEDSLLEGVVELDILGAAGLQEAKQIFDLSTTNYFTTGVNSYARYSWNQEFASRYPPCSTTIQPNSSSPQYNWRGSYKVDLNVEVLKELKTGYMSVEVWHQQFPQATRNVTPLVPSKISGWALPSSRLASWWIVDKVNSCDPASRFFHFSSYKHFEETIL</sequence>
<dbReference type="AlphaFoldDB" id="A0ABD3ICX8"/>
<protein>
    <submittedName>
        <fullName evidence="1">Uncharacterized protein</fullName>
    </submittedName>
</protein>
<evidence type="ECO:0000313" key="1">
    <source>
        <dbReference type="EMBL" id="KAL3701563.1"/>
    </source>
</evidence>
<dbReference type="SUPFAM" id="SSF49562">
    <property type="entry name" value="C2 domain (Calcium/lipid-binding domain, CaLB)"/>
    <property type="match status" value="1"/>
</dbReference>
<gene>
    <name evidence="1" type="ORF">R1sor_019585</name>
</gene>
<comment type="caution">
    <text evidence="1">The sequence shown here is derived from an EMBL/GenBank/DDBJ whole genome shotgun (WGS) entry which is preliminary data.</text>
</comment>
<name>A0ABD3ICX8_9MARC</name>
<reference evidence="1 2" key="1">
    <citation type="submission" date="2024-09" db="EMBL/GenBank/DDBJ databases">
        <title>Chromosome-scale assembly of Riccia sorocarpa.</title>
        <authorList>
            <person name="Paukszto L."/>
        </authorList>
    </citation>
    <scope>NUCLEOTIDE SEQUENCE [LARGE SCALE GENOMIC DNA]</scope>
    <source>
        <strain evidence="1">LP-2024</strain>
        <tissue evidence="1">Aerial parts of the thallus</tissue>
    </source>
</reference>
<proteinExistence type="predicted"/>